<keyword evidence="4" id="KW-0408">Iron</keyword>
<dbReference type="Gene3D" id="1.10.1060.10">
    <property type="entry name" value="Alpha-helical ferredoxin"/>
    <property type="match status" value="1"/>
</dbReference>
<evidence type="ECO:0000313" key="7">
    <source>
        <dbReference type="EMBL" id="MFC2969634.1"/>
    </source>
</evidence>
<dbReference type="RefSeq" id="WP_377834398.1">
    <property type="nucleotide sequence ID" value="NZ_JBHRSK010000014.1"/>
</dbReference>
<accession>A0ABV7AJQ6</accession>
<keyword evidence="5" id="KW-0411">Iron-sulfur</keyword>
<dbReference type="InterPro" id="IPR009051">
    <property type="entry name" value="Helical_ferredxn"/>
</dbReference>
<dbReference type="InterPro" id="IPR017896">
    <property type="entry name" value="4Fe4S_Fe-S-bd"/>
</dbReference>
<sequence>MTAHAKIPDPQISDPVSEAPVVPYEKLEEIFDDIRNHAVYDHEIHGCLNCGICTATCPSAHYYDYSPREIVQLLWTENLEGIYDAMQEKIWACAQCYTCAARCPFENSPGGLVMILREVAIKHGMESAKEVLRPFSRVLLKVVSTGNQLAPNMITKEAFPDWGPNVAKVDAPLMILRKAIPMPTMHTLDTAWEVNLKTSVELYTIWEATGVLDQLEIVDENLFDVVSDVMDEKREEWEEWLEEQEEDEDDDD</sequence>
<dbReference type="EMBL" id="JBHRSK010000014">
    <property type="protein sequence ID" value="MFC2969634.1"/>
    <property type="molecule type" value="Genomic_DNA"/>
</dbReference>
<gene>
    <name evidence="7" type="ORF">ACFOES_16150</name>
</gene>
<evidence type="ECO:0000259" key="6">
    <source>
        <dbReference type="PROSITE" id="PS51379"/>
    </source>
</evidence>
<proteinExistence type="predicted"/>
<evidence type="ECO:0000256" key="1">
    <source>
        <dbReference type="ARBA" id="ARBA00022485"/>
    </source>
</evidence>
<evidence type="ECO:0000256" key="3">
    <source>
        <dbReference type="ARBA" id="ARBA00023002"/>
    </source>
</evidence>
<dbReference type="PROSITE" id="PS00198">
    <property type="entry name" value="4FE4S_FER_1"/>
    <property type="match status" value="2"/>
</dbReference>
<evidence type="ECO:0000256" key="5">
    <source>
        <dbReference type="ARBA" id="ARBA00023014"/>
    </source>
</evidence>
<dbReference type="Proteomes" id="UP001595443">
    <property type="component" value="Unassembled WGS sequence"/>
</dbReference>
<dbReference type="Pfam" id="PF13183">
    <property type="entry name" value="Fer4_8"/>
    <property type="match status" value="1"/>
</dbReference>
<keyword evidence="1" id="KW-0004">4Fe-4S</keyword>
<dbReference type="PANTHER" id="PTHR43255">
    <property type="entry name" value="IRON-SULFUR-BINDING OXIDOREDUCTASE FADF-RELATED-RELATED"/>
    <property type="match status" value="1"/>
</dbReference>
<name>A0ABV7AJQ6_9RHOB</name>
<keyword evidence="2" id="KW-0479">Metal-binding</keyword>
<dbReference type="InterPro" id="IPR051460">
    <property type="entry name" value="HdrC_iron-sulfur_subunit"/>
</dbReference>
<evidence type="ECO:0000313" key="8">
    <source>
        <dbReference type="Proteomes" id="UP001595443"/>
    </source>
</evidence>
<dbReference type="SUPFAM" id="SSF46548">
    <property type="entry name" value="alpha-helical ferredoxin"/>
    <property type="match status" value="1"/>
</dbReference>
<keyword evidence="3" id="KW-0560">Oxidoreductase</keyword>
<feature type="domain" description="4Fe-4S ferredoxin-type" evidence="6">
    <location>
        <begin position="36"/>
        <end position="68"/>
    </location>
</feature>
<protein>
    <submittedName>
        <fullName evidence="7">4Fe-4S dicluster domain-containing protein</fullName>
    </submittedName>
</protein>
<dbReference type="InterPro" id="IPR017900">
    <property type="entry name" value="4Fe4S_Fe_S_CS"/>
</dbReference>
<dbReference type="PROSITE" id="PS51379">
    <property type="entry name" value="4FE4S_FER_2"/>
    <property type="match status" value="1"/>
</dbReference>
<evidence type="ECO:0000256" key="4">
    <source>
        <dbReference type="ARBA" id="ARBA00023004"/>
    </source>
</evidence>
<comment type="caution">
    <text evidence="7">The sequence shown here is derived from an EMBL/GenBank/DDBJ whole genome shotgun (WGS) entry which is preliminary data.</text>
</comment>
<reference evidence="8" key="1">
    <citation type="journal article" date="2019" name="Int. J. Syst. Evol. Microbiol.">
        <title>The Global Catalogue of Microorganisms (GCM) 10K type strain sequencing project: providing services to taxonomists for standard genome sequencing and annotation.</title>
        <authorList>
            <consortium name="The Broad Institute Genomics Platform"/>
            <consortium name="The Broad Institute Genome Sequencing Center for Infectious Disease"/>
            <person name="Wu L."/>
            <person name="Ma J."/>
        </authorList>
    </citation>
    <scope>NUCLEOTIDE SEQUENCE [LARGE SCALE GENOMIC DNA]</scope>
    <source>
        <strain evidence="8">KCTC 62192</strain>
    </source>
</reference>
<organism evidence="7 8">
    <name type="scientific">Acidimangrovimonas pyrenivorans</name>
    <dbReference type="NCBI Taxonomy" id="2030798"/>
    <lineage>
        <taxon>Bacteria</taxon>
        <taxon>Pseudomonadati</taxon>
        <taxon>Pseudomonadota</taxon>
        <taxon>Alphaproteobacteria</taxon>
        <taxon>Rhodobacterales</taxon>
        <taxon>Paracoccaceae</taxon>
        <taxon>Acidimangrovimonas</taxon>
    </lineage>
</organism>
<keyword evidence="8" id="KW-1185">Reference proteome</keyword>
<evidence type="ECO:0000256" key="2">
    <source>
        <dbReference type="ARBA" id="ARBA00022723"/>
    </source>
</evidence>
<dbReference type="PANTHER" id="PTHR43255:SF1">
    <property type="entry name" value="IRON-SULFUR-BINDING OXIDOREDUCTASE FADF-RELATED"/>
    <property type="match status" value="1"/>
</dbReference>